<dbReference type="InterPro" id="IPR006320">
    <property type="entry name" value="PTS_Nitro_regul"/>
</dbReference>
<dbReference type="NCBIfam" id="TIGR01419">
    <property type="entry name" value="nitro_reg_IIA"/>
    <property type="match status" value="1"/>
</dbReference>
<organism evidence="2 3">
    <name type="scientific">Allohahella marinimesophila</name>
    <dbReference type="NCBI Taxonomy" id="1054972"/>
    <lineage>
        <taxon>Bacteria</taxon>
        <taxon>Pseudomonadati</taxon>
        <taxon>Pseudomonadota</taxon>
        <taxon>Gammaproteobacteria</taxon>
        <taxon>Oceanospirillales</taxon>
        <taxon>Hahellaceae</taxon>
        <taxon>Allohahella</taxon>
    </lineage>
</organism>
<name>A0ABP7PYF3_9GAMM</name>
<sequence>MKLSEILAPALTQHRVSASSKKKVLEYIAHLVAGHYSFLNETALLANLNNRERLGSTGIGKGIAIPHCRLENCDRVIGAFITLGTPVEFDAIDNEPVDLLFVLVVPQEATSEHLDLLGQLAQKFNDEAFCEEVRAADNSTQLFELITREGTQADSQD</sequence>
<dbReference type="PANTHER" id="PTHR47738">
    <property type="entry name" value="PTS SYSTEM FRUCTOSE-LIKE EIIA COMPONENT-RELATED"/>
    <property type="match status" value="1"/>
</dbReference>
<dbReference type="PROSITE" id="PS51094">
    <property type="entry name" value="PTS_EIIA_TYPE_2"/>
    <property type="match status" value="1"/>
</dbReference>
<reference evidence="3" key="1">
    <citation type="journal article" date="2019" name="Int. J. Syst. Evol. Microbiol.">
        <title>The Global Catalogue of Microorganisms (GCM) 10K type strain sequencing project: providing services to taxonomists for standard genome sequencing and annotation.</title>
        <authorList>
            <consortium name="The Broad Institute Genomics Platform"/>
            <consortium name="The Broad Institute Genome Sequencing Center for Infectious Disease"/>
            <person name="Wu L."/>
            <person name="Ma J."/>
        </authorList>
    </citation>
    <scope>NUCLEOTIDE SEQUENCE [LARGE SCALE GENOMIC DNA]</scope>
    <source>
        <strain evidence="3">JCM 17555</strain>
    </source>
</reference>
<dbReference type="InterPro" id="IPR002178">
    <property type="entry name" value="PTS_EIIA_type-2_dom"/>
</dbReference>
<keyword evidence="3" id="KW-1185">Reference proteome</keyword>
<gene>
    <name evidence="2" type="primary">ptsN</name>
    <name evidence="2" type="ORF">GCM10022278_33030</name>
</gene>
<dbReference type="Pfam" id="PF00359">
    <property type="entry name" value="PTS_EIIA_2"/>
    <property type="match status" value="1"/>
</dbReference>
<evidence type="ECO:0000259" key="1">
    <source>
        <dbReference type="PROSITE" id="PS51094"/>
    </source>
</evidence>
<dbReference type="InterPro" id="IPR051541">
    <property type="entry name" value="PTS_SugarTrans_NitroReg"/>
</dbReference>
<dbReference type="InterPro" id="IPR016152">
    <property type="entry name" value="PTrfase/Anion_transptr"/>
</dbReference>
<evidence type="ECO:0000313" key="3">
    <source>
        <dbReference type="Proteomes" id="UP001501337"/>
    </source>
</evidence>
<dbReference type="PANTHER" id="PTHR47738:SF1">
    <property type="entry name" value="NITROGEN REGULATORY PROTEIN"/>
    <property type="match status" value="1"/>
</dbReference>
<evidence type="ECO:0000313" key="2">
    <source>
        <dbReference type="EMBL" id="GAA3973203.1"/>
    </source>
</evidence>
<dbReference type="Proteomes" id="UP001501337">
    <property type="component" value="Unassembled WGS sequence"/>
</dbReference>
<dbReference type="Gene3D" id="3.40.930.10">
    <property type="entry name" value="Mannitol-specific EII, Chain A"/>
    <property type="match status" value="1"/>
</dbReference>
<dbReference type="SUPFAM" id="SSF55804">
    <property type="entry name" value="Phoshotransferase/anion transport protein"/>
    <property type="match status" value="1"/>
</dbReference>
<dbReference type="PROSITE" id="PS00372">
    <property type="entry name" value="PTS_EIIA_TYPE_2_HIS"/>
    <property type="match status" value="1"/>
</dbReference>
<feature type="domain" description="PTS EIIA type-2" evidence="1">
    <location>
        <begin position="5"/>
        <end position="149"/>
    </location>
</feature>
<dbReference type="RefSeq" id="WP_344808427.1">
    <property type="nucleotide sequence ID" value="NZ_BAABBO010000016.1"/>
</dbReference>
<accession>A0ABP7PYF3</accession>
<protein>
    <submittedName>
        <fullName evidence="2">PTS IIA-like nitrogen regulatory protein PtsN</fullName>
    </submittedName>
</protein>
<comment type="caution">
    <text evidence="2">The sequence shown here is derived from an EMBL/GenBank/DDBJ whole genome shotgun (WGS) entry which is preliminary data.</text>
</comment>
<proteinExistence type="predicted"/>
<dbReference type="CDD" id="cd00211">
    <property type="entry name" value="PTS_IIA_fru"/>
    <property type="match status" value="1"/>
</dbReference>
<dbReference type="EMBL" id="BAABBO010000016">
    <property type="protein sequence ID" value="GAA3973203.1"/>
    <property type="molecule type" value="Genomic_DNA"/>
</dbReference>